<dbReference type="SUPFAM" id="SSF51120">
    <property type="entry name" value="beta-Roll"/>
    <property type="match status" value="1"/>
</dbReference>
<organism evidence="2 3">
    <name type="scientific">Pseudomonas savastanoi pv. glycinea str. race 4</name>
    <dbReference type="NCBI Taxonomy" id="875330"/>
    <lineage>
        <taxon>Bacteria</taxon>
        <taxon>Pseudomonadati</taxon>
        <taxon>Pseudomonadota</taxon>
        <taxon>Gammaproteobacteria</taxon>
        <taxon>Pseudomonadales</taxon>
        <taxon>Pseudomonadaceae</taxon>
        <taxon>Pseudomonas</taxon>
    </lineage>
</organism>
<dbReference type="Proteomes" id="UP000005466">
    <property type="component" value="Unassembled WGS sequence"/>
</dbReference>
<dbReference type="Pfam" id="PF00353">
    <property type="entry name" value="HemolysinCabind"/>
    <property type="match status" value="1"/>
</dbReference>
<name>F3C891_PSESG</name>
<dbReference type="HOGENOM" id="CLU_3366731_0_0_6"/>
<gene>
    <name evidence="2" type="ORF">Pgy4_20279</name>
</gene>
<keyword evidence="1" id="KW-0106">Calcium</keyword>
<evidence type="ECO:0000313" key="2">
    <source>
        <dbReference type="EMBL" id="EGH15378.1"/>
    </source>
</evidence>
<reference evidence="2 3" key="1">
    <citation type="journal article" date="2011" name="PLoS Pathog.">
        <title>Dynamic evolution of pathogenicity revealed by sequencing and comparative genomics of 19 Pseudomonas syringae isolates.</title>
        <authorList>
            <person name="Baltrus D.A."/>
            <person name="Nishimura M.T."/>
            <person name="Romanchuk A."/>
            <person name="Chang J.H."/>
            <person name="Mukhtar M.S."/>
            <person name="Cherkis K."/>
            <person name="Roach J."/>
            <person name="Grant S.R."/>
            <person name="Jones C.D."/>
            <person name="Dangl J.L."/>
        </authorList>
    </citation>
    <scope>NUCLEOTIDE SEQUENCE [LARGE SCALE GENOMIC DNA]</scope>
    <source>
        <strain evidence="3">race 4</strain>
    </source>
</reference>
<dbReference type="InterPro" id="IPR001343">
    <property type="entry name" value="Hemolysn_Ca-bd"/>
</dbReference>
<accession>F3C891</accession>
<dbReference type="BioCyc" id="PSYR875330:G11XH-3813-MONOMER"/>
<evidence type="ECO:0000313" key="3">
    <source>
        <dbReference type="Proteomes" id="UP000005466"/>
    </source>
</evidence>
<dbReference type="Gene3D" id="2.150.10.10">
    <property type="entry name" value="Serralysin-like metalloprotease, C-terminal"/>
    <property type="match status" value="1"/>
</dbReference>
<evidence type="ECO:0000256" key="1">
    <source>
        <dbReference type="ARBA" id="ARBA00022837"/>
    </source>
</evidence>
<dbReference type="EMBL" id="ADWY01000970">
    <property type="protein sequence ID" value="EGH15378.1"/>
    <property type="molecule type" value="Genomic_DNA"/>
</dbReference>
<dbReference type="GO" id="GO:0005509">
    <property type="term" value="F:calcium ion binding"/>
    <property type="evidence" value="ECO:0007669"/>
    <property type="project" value="InterPro"/>
</dbReference>
<protein>
    <submittedName>
        <fullName evidence="2">Uncharacterized protein</fullName>
    </submittedName>
</protein>
<sequence length="35" mass="3232">MGGSGNDLLIGNAAANDLKGGAGNDIIYGGGVPTA</sequence>
<comment type="caution">
    <text evidence="2">The sequence shown here is derived from an EMBL/GenBank/DDBJ whole genome shotgun (WGS) entry which is preliminary data.</text>
</comment>
<proteinExistence type="predicted"/>
<dbReference type="AlphaFoldDB" id="F3C891"/>
<dbReference type="InterPro" id="IPR011049">
    <property type="entry name" value="Serralysin-like_metalloprot_C"/>
</dbReference>